<keyword evidence="1" id="KW-0245">EGF-like domain</keyword>
<keyword evidence="4" id="KW-1185">Reference proteome</keyword>
<evidence type="ECO:0000256" key="1">
    <source>
        <dbReference type="PROSITE-ProRule" id="PRU00076"/>
    </source>
</evidence>
<feature type="domain" description="EGF-like" evidence="2">
    <location>
        <begin position="54"/>
        <end position="95"/>
    </location>
</feature>
<comment type="caution">
    <text evidence="1">Lacks conserved residue(s) required for the propagation of feature annotation.</text>
</comment>
<dbReference type="PROSITE" id="PS50026">
    <property type="entry name" value="EGF_3"/>
    <property type="match status" value="1"/>
</dbReference>
<dbReference type="EMBL" id="NIVC01000517">
    <property type="protein sequence ID" value="PAA81654.1"/>
    <property type="molecule type" value="Genomic_DNA"/>
</dbReference>
<evidence type="ECO:0000313" key="3">
    <source>
        <dbReference type="EMBL" id="PAA81654.1"/>
    </source>
</evidence>
<dbReference type="SMART" id="SM00181">
    <property type="entry name" value="EGF"/>
    <property type="match status" value="2"/>
</dbReference>
<dbReference type="AlphaFoldDB" id="A0A267G8C5"/>
<dbReference type="InterPro" id="IPR000742">
    <property type="entry name" value="EGF"/>
</dbReference>
<proteinExistence type="predicted"/>
<dbReference type="SUPFAM" id="SSF57184">
    <property type="entry name" value="Growth factor receptor domain"/>
    <property type="match status" value="1"/>
</dbReference>
<name>A0A267G8C5_9PLAT</name>
<dbReference type="OrthoDB" id="6053552at2759"/>
<dbReference type="InterPro" id="IPR009030">
    <property type="entry name" value="Growth_fac_rcpt_cys_sf"/>
</dbReference>
<evidence type="ECO:0000313" key="4">
    <source>
        <dbReference type="Proteomes" id="UP000215902"/>
    </source>
</evidence>
<reference evidence="3 4" key="1">
    <citation type="submission" date="2017-06" db="EMBL/GenBank/DDBJ databases">
        <title>A platform for efficient transgenesis in Macrostomum lignano, a flatworm model organism for stem cell research.</title>
        <authorList>
            <person name="Berezikov E."/>
        </authorList>
    </citation>
    <scope>NUCLEOTIDE SEQUENCE [LARGE SCALE GENOMIC DNA]</scope>
    <source>
        <strain evidence="3">DV1</strain>
        <tissue evidence="3">Whole organism</tissue>
    </source>
</reference>
<gene>
    <name evidence="3" type="ORF">BOX15_Mlig009433g2</name>
</gene>
<dbReference type="Gene3D" id="2.10.25.10">
    <property type="entry name" value="Laminin"/>
    <property type="match status" value="1"/>
</dbReference>
<accession>A0A267G8C5</accession>
<comment type="caution">
    <text evidence="3">The sequence shown here is derived from an EMBL/GenBank/DDBJ whole genome shotgun (WGS) entry which is preliminary data.</text>
</comment>
<sequence length="158" mass="17112">MGAPTSWTPVVLYIDCENGATHSFNYTTGETVVGENFYRAQCSCPSGYQGDRCDVTPCSAQPNPCYNASMCHMYSNGSYYCDSCPDGMVGDDRCAKIRRMPGDSRHLSGAVHQLGPRLPVQLHHSRFGCRLATPVCAKTSTNAPPGTIGAEPIRTRRA</sequence>
<evidence type="ECO:0000259" key="2">
    <source>
        <dbReference type="PROSITE" id="PS50026"/>
    </source>
</evidence>
<organism evidence="3 4">
    <name type="scientific">Macrostomum lignano</name>
    <dbReference type="NCBI Taxonomy" id="282301"/>
    <lineage>
        <taxon>Eukaryota</taxon>
        <taxon>Metazoa</taxon>
        <taxon>Spiralia</taxon>
        <taxon>Lophotrochozoa</taxon>
        <taxon>Platyhelminthes</taxon>
        <taxon>Rhabditophora</taxon>
        <taxon>Macrostomorpha</taxon>
        <taxon>Macrostomida</taxon>
        <taxon>Macrostomidae</taxon>
        <taxon>Macrostomum</taxon>
    </lineage>
</organism>
<dbReference type="Proteomes" id="UP000215902">
    <property type="component" value="Unassembled WGS sequence"/>
</dbReference>
<protein>
    <recommendedName>
        <fullName evidence="2">EGF-like domain-containing protein</fullName>
    </recommendedName>
</protein>